<name>A0A5C6URW2_9SPHN</name>
<comment type="caution">
    <text evidence="2">The sequence shown here is derived from an EMBL/GenBank/DDBJ whole genome shotgun (WGS) entry which is preliminary data.</text>
</comment>
<keyword evidence="3" id="KW-1185">Reference proteome</keyword>
<protein>
    <submittedName>
        <fullName evidence="2">Uncharacterized protein</fullName>
    </submittedName>
</protein>
<feature type="transmembrane region" description="Helical" evidence="1">
    <location>
        <begin position="99"/>
        <end position="127"/>
    </location>
</feature>
<sequence length="198" mass="21382">MATVQYSRPGLWIGLFLASAGVIAALKLTEAINPTTAFLWFAISMLLLVPMIRSMKAAGPTGSSNSAAAIRYTKRIGISSALYVLGLGIAITLDRNRGLSTALAFAIAMLPVLPIFGMIWSMGRYLVEERDEYLRHRAAMASLAGLGLLLGVASFWGFLETFGIVPHAEGWWAVPIWAVGMGLSQGWMSYRDRARDGA</sequence>
<dbReference type="Proteomes" id="UP000321129">
    <property type="component" value="Unassembled WGS sequence"/>
</dbReference>
<dbReference type="AlphaFoldDB" id="A0A5C6URW2"/>
<feature type="transmembrane region" description="Helical" evidence="1">
    <location>
        <begin position="171"/>
        <end position="190"/>
    </location>
</feature>
<keyword evidence="1" id="KW-1133">Transmembrane helix</keyword>
<keyword evidence="1" id="KW-0472">Membrane</keyword>
<evidence type="ECO:0000313" key="3">
    <source>
        <dbReference type="Proteomes" id="UP000321129"/>
    </source>
</evidence>
<evidence type="ECO:0000313" key="2">
    <source>
        <dbReference type="EMBL" id="TXC73588.1"/>
    </source>
</evidence>
<reference evidence="2 3" key="1">
    <citation type="submission" date="2019-08" db="EMBL/GenBank/DDBJ databases">
        <title>Sphingorhabdus soil sp. nov., isolated from arctic soil.</title>
        <authorList>
            <person name="Liu Y."/>
        </authorList>
    </citation>
    <scope>NUCLEOTIDE SEQUENCE [LARGE SCALE GENOMIC DNA]</scope>
    <source>
        <strain evidence="2 3">D-2Q-5-6</strain>
    </source>
</reference>
<accession>A0A5C6URW2</accession>
<gene>
    <name evidence="2" type="ORF">FSZ31_02255</name>
</gene>
<dbReference type="EMBL" id="VOPY01000001">
    <property type="protein sequence ID" value="TXC73588.1"/>
    <property type="molecule type" value="Genomic_DNA"/>
</dbReference>
<feature type="transmembrane region" description="Helical" evidence="1">
    <location>
        <begin position="35"/>
        <end position="55"/>
    </location>
</feature>
<feature type="transmembrane region" description="Helical" evidence="1">
    <location>
        <begin position="139"/>
        <end position="159"/>
    </location>
</feature>
<dbReference type="OrthoDB" id="119964at2"/>
<evidence type="ECO:0000256" key="1">
    <source>
        <dbReference type="SAM" id="Phobius"/>
    </source>
</evidence>
<keyword evidence="1" id="KW-0812">Transmembrane</keyword>
<feature type="transmembrane region" description="Helical" evidence="1">
    <location>
        <begin position="76"/>
        <end position="93"/>
    </location>
</feature>
<organism evidence="2 3">
    <name type="scientific">Flavisphingopyxis soli</name>
    <dbReference type="NCBI Taxonomy" id="2601267"/>
    <lineage>
        <taxon>Bacteria</taxon>
        <taxon>Pseudomonadati</taxon>
        <taxon>Pseudomonadota</taxon>
        <taxon>Alphaproteobacteria</taxon>
        <taxon>Sphingomonadales</taxon>
        <taxon>Sphingopyxidaceae</taxon>
        <taxon>Flavisphingopyxis</taxon>
    </lineage>
</organism>
<proteinExistence type="predicted"/>
<dbReference type="RefSeq" id="WP_147121425.1">
    <property type="nucleotide sequence ID" value="NZ_VOPY01000001.1"/>
</dbReference>